<dbReference type="AlphaFoldDB" id="A0A2M4DBL9"/>
<reference evidence="2" key="1">
    <citation type="submission" date="2018-01" db="EMBL/GenBank/DDBJ databases">
        <title>An insight into the sialome of Amazonian anophelines.</title>
        <authorList>
            <person name="Ribeiro J.M."/>
            <person name="Scarpassa V."/>
            <person name="Calvo E."/>
        </authorList>
    </citation>
    <scope>NUCLEOTIDE SEQUENCE</scope>
</reference>
<dbReference type="EMBL" id="GGFL01010805">
    <property type="protein sequence ID" value="MBW74983.1"/>
    <property type="molecule type" value="Transcribed_RNA"/>
</dbReference>
<feature type="signal peptide" evidence="1">
    <location>
        <begin position="1"/>
        <end position="25"/>
    </location>
</feature>
<keyword evidence="1" id="KW-0732">Signal</keyword>
<feature type="chain" id="PRO_5014617370" evidence="1">
    <location>
        <begin position="26"/>
        <end position="80"/>
    </location>
</feature>
<evidence type="ECO:0000256" key="1">
    <source>
        <dbReference type="SAM" id="SignalP"/>
    </source>
</evidence>
<sequence length="80" mass="8918">MWLSGGSRTFIGLLLFVICVARSLSVFTPSKVERLLNSSAIELRYTPRFSVSIYNASFRLFVPLIHHVSLCALQFTLAGP</sequence>
<organism evidence="2">
    <name type="scientific">Anopheles darlingi</name>
    <name type="common">Mosquito</name>
    <dbReference type="NCBI Taxonomy" id="43151"/>
    <lineage>
        <taxon>Eukaryota</taxon>
        <taxon>Metazoa</taxon>
        <taxon>Ecdysozoa</taxon>
        <taxon>Arthropoda</taxon>
        <taxon>Hexapoda</taxon>
        <taxon>Insecta</taxon>
        <taxon>Pterygota</taxon>
        <taxon>Neoptera</taxon>
        <taxon>Endopterygota</taxon>
        <taxon>Diptera</taxon>
        <taxon>Nematocera</taxon>
        <taxon>Culicoidea</taxon>
        <taxon>Culicidae</taxon>
        <taxon>Anophelinae</taxon>
        <taxon>Anopheles</taxon>
    </lineage>
</organism>
<accession>A0A2M4DBL9</accession>
<protein>
    <submittedName>
        <fullName evidence="2">Putative secreted protein</fullName>
    </submittedName>
</protein>
<evidence type="ECO:0000313" key="2">
    <source>
        <dbReference type="EMBL" id="MBW74983.1"/>
    </source>
</evidence>
<name>A0A2M4DBL9_ANODA</name>
<proteinExistence type="predicted"/>